<comment type="catalytic activity">
    <reaction evidence="1">
        <text>(2S,3R)-3-hydroxybutane-1,2,3-tricarboxylate = pyruvate + succinate</text>
        <dbReference type="Rhea" id="RHEA:16809"/>
        <dbReference type="ChEBI" id="CHEBI:15361"/>
        <dbReference type="ChEBI" id="CHEBI:30031"/>
        <dbReference type="ChEBI" id="CHEBI:57429"/>
        <dbReference type="EC" id="4.1.3.30"/>
    </reaction>
</comment>
<dbReference type="GeneID" id="28740945"/>
<sequence length="617" mass="66332">MATKIYANPAARNWTYDTPPDFTLVQNFHKTLPAYRPTPLVPLEDIARELGVKAVFVKDESNRLGLPAYKVLGASWGAFRSVTKRANLSPQSTTAGNHGRAVARMAKILGIGANIYVPGDVTDQPVKDNIASEGAEVITVPGIFDQAAEAAEEACKLDPSGLLIQDLPTEGDTDVWQWIIEGYSTLVNEVESQLAESNLKASVIATPIGAGTLGHAVATFCKSSGRKIKVLTTEPESAACLNDNLNKGRHETIPTKKTIMDGMNCGTVGVLSWPVLKEAVDVSVTVSDRQCHEDVVYLQKQGINAGPCGAAQLAGLRKVVREDPSSLELDKDSVVVLLSTEGKRYYARHQRHSCTHITSTPYLQPFSGAATLRKQLASPDSVVFAPGIYDGLTARLALSTGHTALYMTGAGTSLSRLGWADLGLTTQETMLSQLSMIASLSPTTPIIADADTGYGGPVQVSRTVAAYARAGCAALHLEDQVEQKRCGHLLGKQLVEREVWYAKLRAAVRARDGVGSEMMIFARTDARQGMGFEEAMQRCEGAVLEGGADGVFFEAIQSREEAAEVIAGIKKIREKAGRHVPVLLNVVAGGATPEFSVEEAQGLGFNLVIFRWRVWMR</sequence>
<feature type="domain" description="Tryptophan synthase beta chain-like PALP" evidence="2">
    <location>
        <begin position="33"/>
        <end position="338"/>
    </location>
</feature>
<dbReference type="SUPFAM" id="SSF51621">
    <property type="entry name" value="Phosphoenolpyruvate/pyruvate domain"/>
    <property type="match status" value="1"/>
</dbReference>
<dbReference type="InterPro" id="IPR040442">
    <property type="entry name" value="Pyrv_kinase-like_dom_sf"/>
</dbReference>
<dbReference type="EMBL" id="LFJN01000003">
    <property type="protein sequence ID" value="KPI44657.1"/>
    <property type="molecule type" value="Genomic_DNA"/>
</dbReference>
<dbReference type="InterPro" id="IPR036052">
    <property type="entry name" value="TrpB-like_PALP_sf"/>
</dbReference>
<dbReference type="AlphaFoldDB" id="A0A0N1P1D0"/>
<evidence type="ECO:0000259" key="2">
    <source>
        <dbReference type="Pfam" id="PF00291"/>
    </source>
</evidence>
<dbReference type="PANTHER" id="PTHR42937:SF1">
    <property type="entry name" value="DIAMINOPROPIONATE AMMONIA-LYASE"/>
    <property type="match status" value="1"/>
</dbReference>
<dbReference type="Gene3D" id="3.20.20.60">
    <property type="entry name" value="Phosphoenolpyruvate-binding domains"/>
    <property type="match status" value="1"/>
</dbReference>
<reference evidence="3 4" key="1">
    <citation type="submission" date="2015-06" db="EMBL/GenBank/DDBJ databases">
        <title>Draft genome of the ant-associated black yeast Phialophora attae CBS 131958.</title>
        <authorList>
            <person name="Moreno L.F."/>
            <person name="Stielow B.J."/>
            <person name="de Hoog S."/>
            <person name="Vicente V.A."/>
            <person name="Weiss V.A."/>
            <person name="de Vries M."/>
            <person name="Cruz L.M."/>
            <person name="Souza E.M."/>
        </authorList>
    </citation>
    <scope>NUCLEOTIDE SEQUENCE [LARGE SCALE GENOMIC DNA]</scope>
    <source>
        <strain evidence="3 4">CBS 131958</strain>
    </source>
</reference>
<dbReference type="OrthoDB" id="10059875at2759"/>
<dbReference type="Gene3D" id="3.40.50.1100">
    <property type="match status" value="3"/>
</dbReference>
<dbReference type="PANTHER" id="PTHR42937">
    <property type="match status" value="1"/>
</dbReference>
<dbReference type="CDD" id="cd00377">
    <property type="entry name" value="ICL_PEPM"/>
    <property type="match status" value="1"/>
</dbReference>
<dbReference type="Proteomes" id="UP000038010">
    <property type="component" value="Unassembled WGS sequence"/>
</dbReference>
<comment type="caution">
    <text evidence="3">The sequence shown here is derived from an EMBL/GenBank/DDBJ whole genome shotgun (WGS) entry which is preliminary data.</text>
</comment>
<keyword evidence="4" id="KW-1185">Reference proteome</keyword>
<dbReference type="GO" id="GO:0046421">
    <property type="term" value="F:methylisocitrate lyase activity"/>
    <property type="evidence" value="ECO:0007669"/>
    <property type="project" value="UniProtKB-EC"/>
</dbReference>
<organism evidence="3 4">
    <name type="scientific">Cyphellophora attinorum</name>
    <dbReference type="NCBI Taxonomy" id="1664694"/>
    <lineage>
        <taxon>Eukaryota</taxon>
        <taxon>Fungi</taxon>
        <taxon>Dikarya</taxon>
        <taxon>Ascomycota</taxon>
        <taxon>Pezizomycotina</taxon>
        <taxon>Eurotiomycetes</taxon>
        <taxon>Chaetothyriomycetidae</taxon>
        <taxon>Chaetothyriales</taxon>
        <taxon>Cyphellophoraceae</taxon>
        <taxon>Cyphellophora</taxon>
    </lineage>
</organism>
<name>A0A0N1P1D0_9EURO</name>
<proteinExistence type="predicted"/>
<evidence type="ECO:0000313" key="4">
    <source>
        <dbReference type="Proteomes" id="UP000038010"/>
    </source>
</evidence>
<protein>
    <submittedName>
        <fullName evidence="3">2,3-dimethylmalate lyase</fullName>
    </submittedName>
</protein>
<dbReference type="InterPro" id="IPR018523">
    <property type="entry name" value="Isocitrate_lyase_ph_CS"/>
</dbReference>
<dbReference type="STRING" id="1664694.A0A0N1P1D0"/>
<dbReference type="SUPFAM" id="SSF53686">
    <property type="entry name" value="Tryptophan synthase beta subunit-like PLP-dependent enzymes"/>
    <property type="match status" value="1"/>
</dbReference>
<accession>A0A0N1P1D0</accession>
<evidence type="ECO:0000313" key="3">
    <source>
        <dbReference type="EMBL" id="KPI44657.1"/>
    </source>
</evidence>
<dbReference type="PROSITE" id="PS00161">
    <property type="entry name" value="ISOCITRATE_LYASE"/>
    <property type="match status" value="1"/>
</dbReference>
<dbReference type="RefSeq" id="XP_018004620.1">
    <property type="nucleotide sequence ID" value="XM_018149065.1"/>
</dbReference>
<gene>
    <name evidence="3" type="ORF">AB675_8605</name>
</gene>
<dbReference type="Pfam" id="PF00291">
    <property type="entry name" value="PALP"/>
    <property type="match status" value="1"/>
</dbReference>
<dbReference type="InterPro" id="IPR001926">
    <property type="entry name" value="TrpB-like_PALP"/>
</dbReference>
<dbReference type="VEuPathDB" id="FungiDB:AB675_8605"/>
<dbReference type="InterPro" id="IPR039556">
    <property type="entry name" value="ICL/PEPM"/>
</dbReference>
<dbReference type="Pfam" id="PF13714">
    <property type="entry name" value="PEP_mutase"/>
    <property type="match status" value="1"/>
</dbReference>
<keyword evidence="3" id="KW-0456">Lyase</keyword>
<dbReference type="InterPro" id="IPR015813">
    <property type="entry name" value="Pyrv/PenolPyrv_kinase-like_dom"/>
</dbReference>
<evidence type="ECO:0000256" key="1">
    <source>
        <dbReference type="ARBA" id="ARBA00001050"/>
    </source>
</evidence>